<feature type="region of interest" description="Disordered" evidence="1">
    <location>
        <begin position="338"/>
        <end position="386"/>
    </location>
</feature>
<keyword evidence="2" id="KW-0472">Membrane</keyword>
<dbReference type="Proteomes" id="UP000774617">
    <property type="component" value="Unassembled WGS sequence"/>
</dbReference>
<evidence type="ECO:0000256" key="1">
    <source>
        <dbReference type="SAM" id="MobiDB-lite"/>
    </source>
</evidence>
<organism evidence="3 4">
    <name type="scientific">Macrophomina phaseolina</name>
    <dbReference type="NCBI Taxonomy" id="35725"/>
    <lineage>
        <taxon>Eukaryota</taxon>
        <taxon>Fungi</taxon>
        <taxon>Dikarya</taxon>
        <taxon>Ascomycota</taxon>
        <taxon>Pezizomycotina</taxon>
        <taxon>Dothideomycetes</taxon>
        <taxon>Dothideomycetes incertae sedis</taxon>
        <taxon>Botryosphaeriales</taxon>
        <taxon>Botryosphaeriaceae</taxon>
        <taxon>Macrophomina</taxon>
    </lineage>
</organism>
<keyword evidence="2" id="KW-0812">Transmembrane</keyword>
<protein>
    <submittedName>
        <fullName evidence="3">Uncharacterized protein</fullName>
    </submittedName>
</protein>
<gene>
    <name evidence="3" type="ORF">B0J12DRAFT_32696</name>
</gene>
<dbReference type="EMBL" id="JAGTJR010000001">
    <property type="protein sequence ID" value="KAH7065348.1"/>
    <property type="molecule type" value="Genomic_DNA"/>
</dbReference>
<keyword evidence="4" id="KW-1185">Reference proteome</keyword>
<proteinExistence type="predicted"/>
<evidence type="ECO:0000313" key="3">
    <source>
        <dbReference type="EMBL" id="KAH7065348.1"/>
    </source>
</evidence>
<evidence type="ECO:0000256" key="2">
    <source>
        <dbReference type="SAM" id="Phobius"/>
    </source>
</evidence>
<comment type="caution">
    <text evidence="3">The sequence shown here is derived from an EMBL/GenBank/DDBJ whole genome shotgun (WGS) entry which is preliminary data.</text>
</comment>
<evidence type="ECO:0000313" key="4">
    <source>
        <dbReference type="Proteomes" id="UP000774617"/>
    </source>
</evidence>
<reference evidence="3 4" key="1">
    <citation type="journal article" date="2021" name="Nat. Commun.">
        <title>Genetic determinants of endophytism in the Arabidopsis root mycobiome.</title>
        <authorList>
            <person name="Mesny F."/>
            <person name="Miyauchi S."/>
            <person name="Thiergart T."/>
            <person name="Pickel B."/>
            <person name="Atanasova L."/>
            <person name="Karlsson M."/>
            <person name="Huettel B."/>
            <person name="Barry K.W."/>
            <person name="Haridas S."/>
            <person name="Chen C."/>
            <person name="Bauer D."/>
            <person name="Andreopoulos W."/>
            <person name="Pangilinan J."/>
            <person name="LaButti K."/>
            <person name="Riley R."/>
            <person name="Lipzen A."/>
            <person name="Clum A."/>
            <person name="Drula E."/>
            <person name="Henrissat B."/>
            <person name="Kohler A."/>
            <person name="Grigoriev I.V."/>
            <person name="Martin F.M."/>
            <person name="Hacquard S."/>
        </authorList>
    </citation>
    <scope>NUCLEOTIDE SEQUENCE [LARGE SCALE GENOMIC DNA]</scope>
    <source>
        <strain evidence="3 4">MPI-SDFR-AT-0080</strain>
    </source>
</reference>
<accession>A0ABQ8GVS0</accession>
<dbReference type="InterPro" id="IPR029044">
    <property type="entry name" value="Nucleotide-diphossugar_trans"/>
</dbReference>
<dbReference type="Gene3D" id="3.90.550.10">
    <property type="entry name" value="Spore Coat Polysaccharide Biosynthesis Protein SpsA, Chain A"/>
    <property type="match status" value="1"/>
</dbReference>
<name>A0ABQ8GVS0_9PEZI</name>
<sequence>MRGLTALGGRGFKAIVVSLSALGLLFIFGSFLEEAAPYAKEISETGFYPAHDYDAPSAEPLLPPEVTTLSDEDHPATAKWHSDAMAKIKDKIGSWLPMEKVYGAMIPPPWRDHSKSMKPSSYHAPEPPKEEHSVIVGKVSILNNPENEYIDRAVRTHTVHDKRHGYQHYIMREQLSSNAYENFATHMLSVLQAELSKLQPERLEWLYYFPETTIILNPNVPLELFLPPNENSTLASRHLLYPERTTTSTSPPPDLAHTVFAAKIHEWTVDLFTTLVSRATTATEQTQHHDPSSSSNTVMPLPSLLALPPPLSPADHALALPTHWLNCWPPSIPLAAAPSAPTLSHTDPADPDTGSTSGNPPDHQIHRGSFVPANSTAEEGGRWRDGGENSVVLARRFEHWLARAEARLPLWEAPLEETWYVEEARGFWEGRAAASSSYASASGGIASPVGYVDPGYTPATGGEGESKGGHSPRVEKLKEEAAGCGWGLGEGESKTQLLLRTTLHHFIRLRPGLRSVMSAWFCCKPSLRGALEEVGPYGY</sequence>
<feature type="transmembrane region" description="Helical" evidence="2">
    <location>
        <begin position="12"/>
        <end position="32"/>
    </location>
</feature>
<keyword evidence="2" id="KW-1133">Transmembrane helix</keyword>
<feature type="region of interest" description="Disordered" evidence="1">
    <location>
        <begin position="282"/>
        <end position="301"/>
    </location>
</feature>